<evidence type="ECO:0000313" key="15">
    <source>
        <dbReference type="EMBL" id="RFU34794.1"/>
    </source>
</evidence>
<dbReference type="PROSITE" id="PS51193">
    <property type="entry name" value="HELICASE_ATP_BIND_2"/>
    <property type="match status" value="1"/>
</dbReference>
<feature type="region of interest" description="Disordered" evidence="11">
    <location>
        <begin position="676"/>
        <end position="743"/>
    </location>
</feature>
<keyword evidence="3 10" id="KW-0067">ATP-binding</keyword>
<dbReference type="InterPro" id="IPR014001">
    <property type="entry name" value="Helicase_ATP-bd"/>
</dbReference>
<dbReference type="GO" id="GO:0016787">
    <property type="term" value="F:hydrolase activity"/>
    <property type="evidence" value="ECO:0007669"/>
    <property type="project" value="UniProtKB-KW"/>
</dbReference>
<evidence type="ECO:0000256" key="9">
    <source>
        <dbReference type="ARBA" id="ARBA00047984"/>
    </source>
</evidence>
<dbReference type="STRING" id="5539.A0A3E2HN49"/>
<dbReference type="AlphaFoldDB" id="A0A3E2HN49"/>
<comment type="similarity">
    <text evidence="7">Belongs to the DEAD box helicase family. DDX52/ROK1 subfamily.</text>
</comment>
<dbReference type="GO" id="GO:0005524">
    <property type="term" value="F:ATP binding"/>
    <property type="evidence" value="ECO:0007669"/>
    <property type="project" value="UniProtKB-UniRule"/>
</dbReference>
<protein>
    <recommendedName>
        <fullName evidence="10">ATP-dependent RNA helicase</fullName>
        <ecNumber evidence="10">3.6.4.13</ecNumber>
    </recommendedName>
</protein>
<keyword evidence="16" id="KW-1185">Reference proteome</keyword>
<evidence type="ECO:0000259" key="13">
    <source>
        <dbReference type="PROSITE" id="PS51193"/>
    </source>
</evidence>
<evidence type="ECO:0000256" key="4">
    <source>
        <dbReference type="ARBA" id="ARBA00022884"/>
    </source>
</evidence>
<comment type="function">
    <text evidence="6">ATP-dependent RNA helicase involved in 40S ribosomal subunit biogenesis. Required for the processing and cleavage of 35S pre-rRNA at sites A0, A1, and A2, leading to mature 18S rRNA.</text>
</comment>
<comment type="function">
    <text evidence="10">RNA helicase.</text>
</comment>
<proteinExistence type="inferred from homology"/>
<dbReference type="CDD" id="cd18787">
    <property type="entry name" value="SF2_C_DEAD"/>
    <property type="match status" value="1"/>
</dbReference>
<dbReference type="InterPro" id="IPR011545">
    <property type="entry name" value="DEAD/DEAH_box_helicase_dom"/>
</dbReference>
<dbReference type="PROSITE" id="PS51194">
    <property type="entry name" value="HELICASE_CTER"/>
    <property type="match status" value="1"/>
</dbReference>
<gene>
    <name evidence="15" type="ORF">B7463_g1587</name>
</gene>
<dbReference type="SMART" id="SM00487">
    <property type="entry name" value="DEXDc"/>
    <property type="match status" value="1"/>
</dbReference>
<comment type="subunit">
    <text evidence="8">Interacts with the U3 snoRNA and is associated with the 90S and 40S pre-ribosomes.</text>
</comment>
<dbReference type="Proteomes" id="UP000258309">
    <property type="component" value="Unassembled WGS sequence"/>
</dbReference>
<feature type="compositionally biased region" description="Basic and acidic residues" evidence="11">
    <location>
        <begin position="676"/>
        <end position="689"/>
    </location>
</feature>
<feature type="compositionally biased region" description="Basic and acidic residues" evidence="11">
    <location>
        <begin position="88"/>
        <end position="101"/>
    </location>
</feature>
<keyword evidence="2 10" id="KW-0378">Hydrolase</keyword>
<feature type="domain" description="Helicase ATP-binding" evidence="12">
    <location>
        <begin position="219"/>
        <end position="445"/>
    </location>
</feature>
<evidence type="ECO:0000256" key="8">
    <source>
        <dbReference type="ARBA" id="ARBA00024367"/>
    </source>
</evidence>
<dbReference type="PROSITE" id="PS51192">
    <property type="entry name" value="HELICASE_ATP_BIND_1"/>
    <property type="match status" value="1"/>
</dbReference>
<feature type="non-terminal residue" evidence="15">
    <location>
        <position position="1"/>
    </location>
</feature>
<evidence type="ECO:0000256" key="10">
    <source>
        <dbReference type="RuleBase" id="RU365068"/>
    </source>
</evidence>
<dbReference type="CDD" id="cd17957">
    <property type="entry name" value="DEADc_DDX52"/>
    <property type="match status" value="1"/>
</dbReference>
<feature type="domain" description="Helicase C-terminal" evidence="14">
    <location>
        <begin position="499"/>
        <end position="652"/>
    </location>
</feature>
<keyword evidence="10" id="KW-0347">Helicase</keyword>
<feature type="compositionally biased region" description="Basic residues" evidence="11">
    <location>
        <begin position="136"/>
        <end position="145"/>
    </location>
</feature>
<evidence type="ECO:0000256" key="2">
    <source>
        <dbReference type="ARBA" id="ARBA00022801"/>
    </source>
</evidence>
<dbReference type="EMBL" id="NCSJ02000016">
    <property type="protein sequence ID" value="RFU34794.1"/>
    <property type="molecule type" value="Genomic_DNA"/>
</dbReference>
<keyword evidence="4 10" id="KW-0694">RNA-binding</keyword>
<feature type="domain" description="Helicase ATP-binding" evidence="13">
    <location>
        <begin position="194"/>
        <end position="453"/>
    </location>
</feature>
<feature type="region of interest" description="Disordered" evidence="11">
    <location>
        <begin position="305"/>
        <end position="352"/>
    </location>
</feature>
<dbReference type="GO" id="GO:0030490">
    <property type="term" value="P:maturation of SSU-rRNA"/>
    <property type="evidence" value="ECO:0007669"/>
    <property type="project" value="InterPro"/>
</dbReference>
<dbReference type="SUPFAM" id="SSF52540">
    <property type="entry name" value="P-loop containing nucleoside triphosphate hydrolases"/>
    <property type="match status" value="1"/>
</dbReference>
<evidence type="ECO:0000259" key="14">
    <source>
        <dbReference type="PROSITE" id="PS51194"/>
    </source>
</evidence>
<evidence type="ECO:0000256" key="6">
    <source>
        <dbReference type="ARBA" id="ARBA00024310"/>
    </source>
</evidence>
<dbReference type="OMA" id="FRAGEIW"/>
<dbReference type="Gene3D" id="3.40.50.300">
    <property type="entry name" value="P-loop containing nucleotide triphosphate hydrolases"/>
    <property type="match status" value="2"/>
</dbReference>
<evidence type="ECO:0000313" key="16">
    <source>
        <dbReference type="Proteomes" id="UP000258309"/>
    </source>
</evidence>
<comment type="caution">
    <text evidence="15">The sequence shown here is derived from an EMBL/GenBank/DDBJ whole genome shotgun (WGS) entry which is preliminary data.</text>
</comment>
<comment type="domain">
    <text evidence="10">The Q motif is unique to and characteristic of the DEAD box family of RNA helicases and controls ATP binding and hydrolysis.</text>
</comment>
<feature type="region of interest" description="Disordered" evidence="11">
    <location>
        <begin position="1"/>
        <end position="111"/>
    </location>
</feature>
<dbReference type="GO" id="GO:0003723">
    <property type="term" value="F:RNA binding"/>
    <property type="evidence" value="ECO:0007669"/>
    <property type="project" value="UniProtKB-UniRule"/>
</dbReference>
<name>A0A3E2HN49_SCYLI</name>
<feature type="non-terminal residue" evidence="15">
    <location>
        <position position="743"/>
    </location>
</feature>
<dbReference type="InterPro" id="IPR027417">
    <property type="entry name" value="P-loop_NTPase"/>
</dbReference>
<keyword evidence="1 10" id="KW-0547">Nucleotide-binding</keyword>
<dbReference type="EC" id="3.6.4.13" evidence="10"/>
<evidence type="ECO:0000256" key="5">
    <source>
        <dbReference type="ARBA" id="ARBA00023242"/>
    </source>
</evidence>
<feature type="compositionally biased region" description="Basic and acidic residues" evidence="11">
    <location>
        <begin position="701"/>
        <end position="717"/>
    </location>
</feature>
<dbReference type="InterPro" id="IPR001650">
    <property type="entry name" value="Helicase_C-like"/>
</dbReference>
<feature type="compositionally biased region" description="Polar residues" evidence="11">
    <location>
        <begin position="690"/>
        <end position="700"/>
    </location>
</feature>
<dbReference type="Pfam" id="PF00271">
    <property type="entry name" value="Helicase_C"/>
    <property type="match status" value="1"/>
</dbReference>
<dbReference type="SMART" id="SM00490">
    <property type="entry name" value="HELICc"/>
    <property type="match status" value="1"/>
</dbReference>
<dbReference type="PANTHER" id="PTHR24031">
    <property type="entry name" value="RNA HELICASE"/>
    <property type="match status" value="1"/>
</dbReference>
<feature type="compositionally biased region" description="Basic and acidic residues" evidence="11">
    <location>
        <begin position="307"/>
        <end position="316"/>
    </location>
</feature>
<feature type="region of interest" description="Disordered" evidence="11">
    <location>
        <begin position="124"/>
        <end position="158"/>
    </location>
</feature>
<keyword evidence="5" id="KW-0539">Nucleus</keyword>
<comment type="catalytic activity">
    <reaction evidence="9 10">
        <text>ATP + H2O = ADP + phosphate + H(+)</text>
        <dbReference type="Rhea" id="RHEA:13065"/>
        <dbReference type="ChEBI" id="CHEBI:15377"/>
        <dbReference type="ChEBI" id="CHEBI:15378"/>
        <dbReference type="ChEBI" id="CHEBI:30616"/>
        <dbReference type="ChEBI" id="CHEBI:43474"/>
        <dbReference type="ChEBI" id="CHEBI:456216"/>
        <dbReference type="EC" id="3.6.4.13"/>
    </reaction>
</comment>
<reference evidence="15 16" key="1">
    <citation type="submission" date="2018-05" db="EMBL/GenBank/DDBJ databases">
        <title>Draft genome sequence of Scytalidium lignicola DSM 105466, a ubiquitous saprotrophic fungus.</title>
        <authorList>
            <person name="Buettner E."/>
            <person name="Gebauer A.M."/>
            <person name="Hofrichter M."/>
            <person name="Liers C."/>
            <person name="Kellner H."/>
        </authorList>
    </citation>
    <scope>NUCLEOTIDE SEQUENCE [LARGE SCALE GENOMIC DNA]</scope>
    <source>
        <strain evidence="15 16">DSM 105466</strain>
    </source>
</reference>
<dbReference type="OrthoDB" id="360161at2759"/>
<feature type="compositionally biased region" description="Basic and acidic residues" evidence="11">
    <location>
        <begin position="338"/>
        <end position="348"/>
    </location>
</feature>
<organism evidence="15 16">
    <name type="scientific">Scytalidium lignicola</name>
    <name type="common">Hyphomycete</name>
    <dbReference type="NCBI Taxonomy" id="5539"/>
    <lineage>
        <taxon>Eukaryota</taxon>
        <taxon>Fungi</taxon>
        <taxon>Dikarya</taxon>
        <taxon>Ascomycota</taxon>
        <taxon>Pezizomycotina</taxon>
        <taxon>Leotiomycetes</taxon>
        <taxon>Leotiomycetes incertae sedis</taxon>
        <taxon>Scytalidium</taxon>
    </lineage>
</organism>
<dbReference type="GO" id="GO:0003724">
    <property type="term" value="F:RNA helicase activity"/>
    <property type="evidence" value="ECO:0007669"/>
    <property type="project" value="UniProtKB-EC"/>
</dbReference>
<dbReference type="InterPro" id="IPR044764">
    <property type="entry name" value="DDX52/Rok1_DEADc"/>
</dbReference>
<evidence type="ECO:0000256" key="1">
    <source>
        <dbReference type="ARBA" id="ARBA00022741"/>
    </source>
</evidence>
<evidence type="ECO:0000256" key="7">
    <source>
        <dbReference type="ARBA" id="ARBA00024355"/>
    </source>
</evidence>
<dbReference type="Pfam" id="PF00270">
    <property type="entry name" value="DEAD"/>
    <property type="match status" value="2"/>
</dbReference>
<evidence type="ECO:0000259" key="12">
    <source>
        <dbReference type="PROSITE" id="PS51192"/>
    </source>
</evidence>
<feature type="compositionally biased region" description="Acidic residues" evidence="11">
    <location>
        <begin position="725"/>
        <end position="735"/>
    </location>
</feature>
<feature type="compositionally biased region" description="Acidic residues" evidence="11">
    <location>
        <begin position="317"/>
        <end position="337"/>
    </location>
</feature>
<dbReference type="InterPro" id="IPR014013">
    <property type="entry name" value="Helic_SF1/SF2_ATP-bd_DinG/Rad3"/>
</dbReference>
<evidence type="ECO:0000256" key="11">
    <source>
        <dbReference type="SAM" id="MobiDB-lite"/>
    </source>
</evidence>
<evidence type="ECO:0000256" key="3">
    <source>
        <dbReference type="ARBA" id="ARBA00022840"/>
    </source>
</evidence>
<accession>A0A3E2HN49</accession>
<sequence length="743" mass="81384">MDVVRLLSRSTNLSKKVSKGKEAPAIKLPSSGSAVNPQLFHDAVPESRGKKRKRSEAKVEHAEDTEIEDEDVDFFASKSSASKPKKSASKDDSRGLEKTETSRSPPNLLDEDDCRQILRSHRLKVALLPPIDPPKKKTKKSKKRKDGKDETLKKDPKPLYPQPLVAFRDLYSTYGIATRLGENLRREAYKVPTEVQMGSLPLLLCPEKALGATAQAMSMSDKSSGPNLLAIAPTGSGKTLAFLIPAINGIYQHKRLATQSEKAAHSLQAIVVAPTKELANQIVNEAKKLSVGMGIKVVGMRKGMQVVRKDEHKAEDDGSDEESESEEEQNDEDSEDEKNEKEEGETRKKISKQPVTNADILVTTPLILLHALETASPTEHHPLPTVRTLILDEADVLLDPLFREQTLGIWNACTSPLLRVTLWSATMGSNIESLTTTQISTRHQKLNLTTPLANTVRLVVGLKDSALPTISHRLTYCATEPGKLLALRQLLHPTARSTTTDTALQSLRPPFLVFTQTIPRAIALHSELLYDIPLSAGGSSRLAVLHSSLSDSARSNIMTRFRSGEVWVLITTDILSRGVDFKGVNGVVNYDVPNSAASYIHRVGRTGRAGREGGIAVTLYTKDDIPFVRAIATVIAASERAAGIKEEDSTVKTWLLDSLPKPTKEMKKKIKLRGVESRRTMVGKGKDSKGNNGTVISTKSGYERKLEHRRRGAIEGSRRRKEQAGDDEGGDDSGSGEEWSGVE</sequence>
<feature type="compositionally biased region" description="Basic and acidic residues" evidence="11">
    <location>
        <begin position="146"/>
        <end position="157"/>
    </location>
</feature>